<reference evidence="1" key="1">
    <citation type="submission" date="2023-08" db="EMBL/GenBank/DDBJ databases">
        <title>Emergence of clinically-relevant ST2 carbapenem-resistant Acinetobacter baumannii strains in hospital sewages in Zhejiang, East of China.</title>
        <authorList>
            <person name="Kaichao C."/>
            <person name="Zhang R."/>
        </authorList>
    </citation>
    <scope>NUCLEOTIDE SEQUENCE</scope>
    <source>
        <strain evidence="1">M-RB-37</strain>
    </source>
</reference>
<evidence type="ECO:0008006" key="3">
    <source>
        <dbReference type="Google" id="ProtNLM"/>
    </source>
</evidence>
<dbReference type="RefSeq" id="WP_016657754.1">
    <property type="nucleotide sequence ID" value="NZ_BBRX01000017.1"/>
</dbReference>
<organism evidence="1 2">
    <name type="scientific">Acinetobacter rudis</name>
    <dbReference type="NCBI Taxonomy" id="632955"/>
    <lineage>
        <taxon>Bacteria</taxon>
        <taxon>Pseudomonadati</taxon>
        <taxon>Pseudomonadota</taxon>
        <taxon>Gammaproteobacteria</taxon>
        <taxon>Moraxellales</taxon>
        <taxon>Moraxellaceae</taxon>
        <taxon>Acinetobacter</taxon>
    </lineage>
</organism>
<sequence>MNNSMNYVKQIKNAKRGGYTPTIAKDINKHKIQKVSRLIEEWRSLANELKPQMQIDMALTLEECAQALDQILRGKS</sequence>
<comment type="caution">
    <text evidence="1">The sequence shown here is derived from an EMBL/GenBank/DDBJ whole genome shotgun (WGS) entry which is preliminary data.</text>
</comment>
<proteinExistence type="predicted"/>
<dbReference type="EMBL" id="JAVIDL010000018">
    <property type="protein sequence ID" value="MDQ8936109.1"/>
    <property type="molecule type" value="Genomic_DNA"/>
</dbReference>
<evidence type="ECO:0000313" key="1">
    <source>
        <dbReference type="EMBL" id="MDQ8936109.1"/>
    </source>
</evidence>
<dbReference type="Proteomes" id="UP001243844">
    <property type="component" value="Unassembled WGS sequence"/>
</dbReference>
<accession>A0AAW8J8M5</accession>
<name>A0AAW8J8M5_9GAMM</name>
<evidence type="ECO:0000313" key="2">
    <source>
        <dbReference type="Proteomes" id="UP001243844"/>
    </source>
</evidence>
<gene>
    <name evidence="1" type="ORF">RFH47_10245</name>
</gene>
<dbReference type="AlphaFoldDB" id="A0AAW8J8M5"/>
<protein>
    <recommendedName>
        <fullName evidence="3">KfrA N-terminal DNA-binding domain-containing protein</fullName>
    </recommendedName>
</protein>